<protein>
    <submittedName>
        <fullName evidence="1">Uncharacterized protein</fullName>
    </submittedName>
</protein>
<accession>A0A9X1RZP8</accession>
<proteinExistence type="predicted"/>
<gene>
    <name evidence="1" type="ORF">LGQ90_14435</name>
</gene>
<name>A0A9X1RZP8_9FLAO</name>
<organism evidence="1 2">
    <name type="scientific">Christiangramia sediminis</name>
    <dbReference type="NCBI Taxonomy" id="2881336"/>
    <lineage>
        <taxon>Bacteria</taxon>
        <taxon>Pseudomonadati</taxon>
        <taxon>Bacteroidota</taxon>
        <taxon>Flavobacteriia</taxon>
        <taxon>Flavobacteriales</taxon>
        <taxon>Flavobacteriaceae</taxon>
        <taxon>Christiangramia</taxon>
    </lineage>
</organism>
<comment type="caution">
    <text evidence="1">The sequence shown here is derived from an EMBL/GenBank/DDBJ whole genome shotgun (WGS) entry which is preliminary data.</text>
</comment>
<evidence type="ECO:0000313" key="1">
    <source>
        <dbReference type="EMBL" id="MCB7482465.1"/>
    </source>
</evidence>
<reference evidence="1" key="1">
    <citation type="submission" date="2021-10" db="EMBL/GenBank/DDBJ databases">
        <title>Gramella sp. ASW11-100T, isolated from marine sediment.</title>
        <authorList>
            <person name="Xia C."/>
        </authorList>
    </citation>
    <scope>NUCLEOTIDE SEQUENCE</scope>
    <source>
        <strain evidence="1">ASW11-100</strain>
    </source>
</reference>
<dbReference type="Proteomes" id="UP001139414">
    <property type="component" value="Unassembled WGS sequence"/>
</dbReference>
<dbReference type="AlphaFoldDB" id="A0A9X1RZP8"/>
<dbReference type="RefSeq" id="WP_229342157.1">
    <property type="nucleotide sequence ID" value="NZ_JAJBZG010000005.1"/>
</dbReference>
<keyword evidence="2" id="KW-1185">Reference proteome</keyword>
<evidence type="ECO:0000313" key="2">
    <source>
        <dbReference type="Proteomes" id="UP001139414"/>
    </source>
</evidence>
<sequence>MIDFIKYELFGVDPKHLESNNKLIFHNKVDIQTGELGSYINATYKGLEFKIYEVTEKTIYRRITVEGSLHKYWNSGAHNFNNFGINEIREVLKELKYNFNILPENCVLRQLEIGVNICPPINTKSLLNCCLLHKTDKLKWIFTKDEGNYIQAEHQRHIFKLYDKKTHYLNRGFPITENNIMRIEMKYMKLHELKSKGIYTLADLLTYGLNNFTPDLLRHWNSILFFDKSTFKGTKEENLYNNPNYWENLLNNDYEQFKYQRLKLNKAISRNPKNLKTQIAKLIEEKCNALNIEIPEINPLHIRLKTGKSTSADNDQSRQFCEVTGLNISMQKESILLSHTGIKYYYKTDRKIFEEVKRKYLSDLWKDSDHKIQIREIAHNIRNKHHNLKTQQDRIYKTWQPTLFNFKMTLHQ</sequence>
<dbReference type="EMBL" id="JAJBZG010000005">
    <property type="protein sequence ID" value="MCB7482465.1"/>
    <property type="molecule type" value="Genomic_DNA"/>
</dbReference>